<dbReference type="AlphaFoldDB" id="A0AAI8G3T5"/>
<protein>
    <submittedName>
        <fullName evidence="1">Uncharacterized protein</fullName>
    </submittedName>
</protein>
<dbReference type="Proteomes" id="UP000069030">
    <property type="component" value="Chromosome"/>
</dbReference>
<sequence length="153" mass="18208">MQITIPVPTYLKKYLCVKYGNIKHVSKRTSLGIYLLDLLETDFNPKEILPTTGDDAYILDLSEFYANTLGVSLNVAKINNISNYLDKIFREHLFEFILIHKERTGRELPAIREFLEYYSITENDFKYETLYRDYKRFKERNPIKKGTRKIKRP</sequence>
<proteinExistence type="predicted"/>
<name>A0AAI8G3T5_9FLAO</name>
<gene>
    <name evidence="1" type="ORF">AS202_03355</name>
</gene>
<evidence type="ECO:0000313" key="1">
    <source>
        <dbReference type="EMBL" id="ALU25250.1"/>
    </source>
</evidence>
<reference evidence="1 2" key="1">
    <citation type="journal article" date="2016" name="J. Zhejiang Univ. Sci. B">
        <title>Antibiotic resistance mechanisms of Myroides sp.</title>
        <authorList>
            <person name="Hu S."/>
            <person name="Yuan S."/>
            <person name="Qu H."/>
            <person name="Jiang T."/>
            <person name="Zhou Y."/>
            <person name="Wang M."/>
            <person name="Ming D."/>
        </authorList>
    </citation>
    <scope>NUCLEOTIDE SEQUENCE [LARGE SCALE GENOMIC DNA]</scope>
    <source>
        <strain evidence="1 2">PR63039</strain>
    </source>
</reference>
<accession>A0AAI8G3T5</accession>
<dbReference type="KEGG" id="mod:AS202_03355"/>
<dbReference type="EMBL" id="CP013690">
    <property type="protein sequence ID" value="ALU25250.1"/>
    <property type="molecule type" value="Genomic_DNA"/>
</dbReference>
<evidence type="ECO:0000313" key="2">
    <source>
        <dbReference type="Proteomes" id="UP000069030"/>
    </source>
</evidence>
<organism evidence="1 2">
    <name type="scientific">Myroides odoratimimus</name>
    <dbReference type="NCBI Taxonomy" id="76832"/>
    <lineage>
        <taxon>Bacteria</taxon>
        <taxon>Pseudomonadati</taxon>
        <taxon>Bacteroidota</taxon>
        <taxon>Flavobacteriia</taxon>
        <taxon>Flavobacteriales</taxon>
        <taxon>Flavobacteriaceae</taxon>
        <taxon>Myroides</taxon>
    </lineage>
</organism>